<dbReference type="EMBL" id="VSSQ01000477">
    <property type="protein sequence ID" value="MPL95677.1"/>
    <property type="molecule type" value="Genomic_DNA"/>
</dbReference>
<dbReference type="CDD" id="cd02094">
    <property type="entry name" value="P-type_ATPase_Cu-like"/>
    <property type="match status" value="1"/>
</dbReference>
<dbReference type="InterPro" id="IPR017969">
    <property type="entry name" value="Heavy-metal-associated_CS"/>
</dbReference>
<dbReference type="Gene3D" id="3.30.70.100">
    <property type="match status" value="1"/>
</dbReference>
<feature type="transmembrane region" description="Helical" evidence="11">
    <location>
        <begin position="192"/>
        <end position="211"/>
    </location>
</feature>
<dbReference type="SFLD" id="SFLDF00027">
    <property type="entry name" value="p-type_atpase"/>
    <property type="match status" value="1"/>
</dbReference>
<evidence type="ECO:0000256" key="4">
    <source>
        <dbReference type="ARBA" id="ARBA00022692"/>
    </source>
</evidence>
<dbReference type="GO" id="GO:0043682">
    <property type="term" value="F:P-type divalent copper transporter activity"/>
    <property type="evidence" value="ECO:0007669"/>
    <property type="project" value="TreeGrafter"/>
</dbReference>
<dbReference type="InterPro" id="IPR001757">
    <property type="entry name" value="P_typ_ATPase"/>
</dbReference>
<dbReference type="AlphaFoldDB" id="A0A644VWP5"/>
<feature type="transmembrane region" description="Helical" evidence="11">
    <location>
        <begin position="373"/>
        <end position="396"/>
    </location>
</feature>
<name>A0A644VWP5_9ZZZZ</name>
<dbReference type="InterPro" id="IPR059000">
    <property type="entry name" value="ATPase_P-type_domA"/>
</dbReference>
<dbReference type="GO" id="GO:0055070">
    <property type="term" value="P:copper ion homeostasis"/>
    <property type="evidence" value="ECO:0007669"/>
    <property type="project" value="TreeGrafter"/>
</dbReference>
<dbReference type="CDD" id="cd00371">
    <property type="entry name" value="HMA"/>
    <property type="match status" value="1"/>
</dbReference>
<feature type="transmembrane region" description="Helical" evidence="11">
    <location>
        <begin position="125"/>
        <end position="149"/>
    </location>
</feature>
<evidence type="ECO:0000256" key="3">
    <source>
        <dbReference type="ARBA" id="ARBA00022475"/>
    </source>
</evidence>
<comment type="similarity">
    <text evidence="2">Belongs to the cation transport ATPase (P-type) (TC 3.A.3) family. Type IB subfamily.</text>
</comment>
<evidence type="ECO:0000256" key="6">
    <source>
        <dbReference type="ARBA" id="ARBA00022741"/>
    </source>
</evidence>
<keyword evidence="4 11" id="KW-0812">Transmembrane</keyword>
<dbReference type="Pfam" id="PF00122">
    <property type="entry name" value="E1-E2_ATPase"/>
    <property type="match status" value="1"/>
</dbReference>
<dbReference type="GO" id="GO:0016887">
    <property type="term" value="F:ATP hydrolysis activity"/>
    <property type="evidence" value="ECO:0007669"/>
    <property type="project" value="InterPro"/>
</dbReference>
<dbReference type="PRINTS" id="PR00943">
    <property type="entry name" value="CUATPASE"/>
</dbReference>
<evidence type="ECO:0000256" key="10">
    <source>
        <dbReference type="ARBA" id="ARBA00023136"/>
    </source>
</evidence>
<dbReference type="InterPro" id="IPR023214">
    <property type="entry name" value="HAD_sf"/>
</dbReference>
<dbReference type="SUPFAM" id="SSF56784">
    <property type="entry name" value="HAD-like"/>
    <property type="match status" value="1"/>
</dbReference>
<keyword evidence="9 11" id="KW-1133">Transmembrane helix</keyword>
<keyword evidence="7" id="KW-0067">ATP-binding</keyword>
<dbReference type="InterPro" id="IPR006121">
    <property type="entry name" value="HMA_dom"/>
</dbReference>
<dbReference type="Gene3D" id="3.40.1110.10">
    <property type="entry name" value="Calcium-transporting ATPase, cytoplasmic domain N"/>
    <property type="match status" value="1"/>
</dbReference>
<dbReference type="PROSITE" id="PS01047">
    <property type="entry name" value="HMA_1"/>
    <property type="match status" value="1"/>
</dbReference>
<organism evidence="13">
    <name type="scientific">bioreactor metagenome</name>
    <dbReference type="NCBI Taxonomy" id="1076179"/>
    <lineage>
        <taxon>unclassified sequences</taxon>
        <taxon>metagenomes</taxon>
        <taxon>ecological metagenomes</taxon>
    </lineage>
</organism>
<dbReference type="SFLD" id="SFLDG00002">
    <property type="entry name" value="C1.7:_P-type_atpase_like"/>
    <property type="match status" value="1"/>
</dbReference>
<dbReference type="FunFam" id="2.70.150.10:FF:000020">
    <property type="entry name" value="Copper-exporting P-type ATPase A"/>
    <property type="match status" value="1"/>
</dbReference>
<feature type="transmembrane region" description="Helical" evidence="11">
    <location>
        <begin position="687"/>
        <end position="706"/>
    </location>
</feature>
<dbReference type="NCBIfam" id="TIGR01494">
    <property type="entry name" value="ATPase_P-type"/>
    <property type="match status" value="1"/>
</dbReference>
<dbReference type="Gene3D" id="3.40.50.1000">
    <property type="entry name" value="HAD superfamily/HAD-like"/>
    <property type="match status" value="1"/>
</dbReference>
<feature type="transmembrane region" description="Helical" evidence="11">
    <location>
        <begin position="96"/>
        <end position="113"/>
    </location>
</feature>
<dbReference type="InterPro" id="IPR044492">
    <property type="entry name" value="P_typ_ATPase_HD_dom"/>
</dbReference>
<dbReference type="PRINTS" id="PR00119">
    <property type="entry name" value="CATATPASE"/>
</dbReference>
<dbReference type="SUPFAM" id="SSF81653">
    <property type="entry name" value="Calcium ATPase, transduction domain A"/>
    <property type="match status" value="1"/>
</dbReference>
<dbReference type="PANTHER" id="PTHR43520">
    <property type="entry name" value="ATP7, ISOFORM B"/>
    <property type="match status" value="1"/>
</dbReference>
<evidence type="ECO:0000256" key="11">
    <source>
        <dbReference type="SAM" id="Phobius"/>
    </source>
</evidence>
<feature type="transmembrane region" description="Helical" evidence="11">
    <location>
        <begin position="345"/>
        <end position="367"/>
    </location>
</feature>
<dbReference type="Pfam" id="PF00702">
    <property type="entry name" value="Hydrolase"/>
    <property type="match status" value="1"/>
</dbReference>
<comment type="caution">
    <text evidence="13">The sequence shown here is derived from an EMBL/GenBank/DDBJ whole genome shotgun (WGS) entry which is preliminary data.</text>
</comment>
<evidence type="ECO:0000256" key="1">
    <source>
        <dbReference type="ARBA" id="ARBA00004651"/>
    </source>
</evidence>
<dbReference type="SFLD" id="SFLDS00003">
    <property type="entry name" value="Haloacid_Dehalogenase"/>
    <property type="match status" value="1"/>
</dbReference>
<dbReference type="InterPro" id="IPR023299">
    <property type="entry name" value="ATPase_P-typ_cyto_dom_N"/>
</dbReference>
<keyword evidence="5" id="KW-0479">Metal-binding</keyword>
<dbReference type="SUPFAM" id="SSF81660">
    <property type="entry name" value="Metal cation-transporting ATPase, ATP-binding domain N"/>
    <property type="match status" value="1"/>
</dbReference>
<evidence type="ECO:0000256" key="5">
    <source>
        <dbReference type="ARBA" id="ARBA00022723"/>
    </source>
</evidence>
<protein>
    <submittedName>
        <fullName evidence="13">Putative copper-transporting ATPase PacS</fullName>
    </submittedName>
</protein>
<dbReference type="InterPro" id="IPR018303">
    <property type="entry name" value="ATPase_P-typ_P_site"/>
</dbReference>
<evidence type="ECO:0000313" key="13">
    <source>
        <dbReference type="EMBL" id="MPL95677.1"/>
    </source>
</evidence>
<dbReference type="Gene3D" id="2.70.150.10">
    <property type="entry name" value="Calcium-transporting ATPase, cytoplasmic transduction domain A"/>
    <property type="match status" value="1"/>
</dbReference>
<dbReference type="PROSITE" id="PS50846">
    <property type="entry name" value="HMA_2"/>
    <property type="match status" value="1"/>
</dbReference>
<dbReference type="NCBIfam" id="TIGR01511">
    <property type="entry name" value="ATPase-IB1_Cu"/>
    <property type="match status" value="1"/>
</dbReference>
<feature type="transmembrane region" description="Helical" evidence="11">
    <location>
        <begin position="712"/>
        <end position="734"/>
    </location>
</feature>
<dbReference type="InterPro" id="IPR023298">
    <property type="entry name" value="ATPase_P-typ_TM_dom_sf"/>
</dbReference>
<proteinExistence type="inferred from homology"/>
<dbReference type="GO" id="GO:0005886">
    <property type="term" value="C:plasma membrane"/>
    <property type="evidence" value="ECO:0007669"/>
    <property type="project" value="UniProtKB-SubCell"/>
</dbReference>
<feature type="transmembrane region" description="Helical" evidence="11">
    <location>
        <begin position="161"/>
        <end position="180"/>
    </location>
</feature>
<dbReference type="GO" id="GO:0005507">
    <property type="term" value="F:copper ion binding"/>
    <property type="evidence" value="ECO:0007669"/>
    <property type="project" value="TreeGrafter"/>
</dbReference>
<keyword evidence="10 11" id="KW-0472">Membrane</keyword>
<dbReference type="SUPFAM" id="SSF81665">
    <property type="entry name" value="Calcium ATPase, transmembrane domain M"/>
    <property type="match status" value="1"/>
</dbReference>
<dbReference type="InterPro" id="IPR036412">
    <property type="entry name" value="HAD-like_sf"/>
</dbReference>
<dbReference type="NCBIfam" id="TIGR01525">
    <property type="entry name" value="ATPase-IB_hvy"/>
    <property type="match status" value="1"/>
</dbReference>
<gene>
    <name evidence="13" type="primary">pacS_4</name>
    <name evidence="13" type="ORF">SDC9_41849</name>
</gene>
<dbReference type="Pfam" id="PF00403">
    <property type="entry name" value="HMA"/>
    <property type="match status" value="1"/>
</dbReference>
<dbReference type="PANTHER" id="PTHR43520:SF8">
    <property type="entry name" value="P-TYPE CU(+) TRANSPORTER"/>
    <property type="match status" value="1"/>
</dbReference>
<dbReference type="InterPro" id="IPR036163">
    <property type="entry name" value="HMA_dom_sf"/>
</dbReference>
<accession>A0A644VWP5</accession>
<dbReference type="GO" id="GO:0005524">
    <property type="term" value="F:ATP binding"/>
    <property type="evidence" value="ECO:0007669"/>
    <property type="project" value="UniProtKB-KW"/>
</dbReference>
<evidence type="ECO:0000256" key="7">
    <source>
        <dbReference type="ARBA" id="ARBA00022840"/>
    </source>
</evidence>
<keyword evidence="3" id="KW-1003">Cell membrane</keyword>
<sequence length="739" mass="79690">MVMKRVYPVTNMSCAGCAAGVEKTLQAQPGVNYAAVNFADSSVVLETDSDVTSPEKLRDVVRAMGYDMIIEDPDEARIIKEERELSNFRKLKRNTILSWVFSTPVMVISMLFMDHSSTHEGINSVNILLMILSLPVMAVFGRGFFITGFKQAGMRRANMDTLVALSTSIAFLFSTFNTIWPSFWLERGLQPVVYFEAAVMIISFVLLGKFLEERAKGNTTASIKKLMGLAPQTATVIRNGERIEVAVSTIKAGEIVVVRPGEKIPVDGLLTEGDSYVDESMISGEPIGVLKRRGDSVLAGTINQKGSFNFEATRVGSETVLSKIIAMVKEAQGSKAPVQRIVDKIAAVFVPSVLALSMLTLILWLIIGGSEHIFHALLSAVSVLVIACPCALGLATPTALMVGIGKAAEEHILIKDATALEQIMNINDVVLDKTGTITEGIPSVTNYKYTGEEGHLAVLAEMERKSEHPLAEAIVEWAESELGATDGSVNISDFESITGKGVKCKYDGDIWWAGNADMVSCNIPAEIRALTEDWQGRGLSIIYYGRENTLLAVIAAADKINAGSVSAVERLKNMGIKVHMLTGDNSLTAKFIADQAGISHFFADALPSDKENYIISLQKSGAKVAMVGDGINDSQALSRADVSVAMGRGTDIAMDVSMMTIMTNDLRLLPRAIELSGKTVRLIRQNLFWAFIYNLIGIPIAAGLLYPVNGTLLSPMIAAAAMAFSSVSVVLNSLRLSGK</sequence>
<feature type="domain" description="HMA" evidence="12">
    <location>
        <begin position="3"/>
        <end position="69"/>
    </location>
</feature>
<dbReference type="InterPro" id="IPR008250">
    <property type="entry name" value="ATPase_P-typ_transduc_dom_A_sf"/>
</dbReference>
<dbReference type="InterPro" id="IPR027256">
    <property type="entry name" value="P-typ_ATPase_IB"/>
</dbReference>
<comment type="subcellular location">
    <subcellularLocation>
        <location evidence="1">Cell membrane</location>
        <topology evidence="1">Multi-pass membrane protein</topology>
    </subcellularLocation>
</comment>
<dbReference type="PROSITE" id="PS00154">
    <property type="entry name" value="ATPASE_E1_E2"/>
    <property type="match status" value="1"/>
</dbReference>
<evidence type="ECO:0000256" key="9">
    <source>
        <dbReference type="ARBA" id="ARBA00022989"/>
    </source>
</evidence>
<reference evidence="13" key="1">
    <citation type="submission" date="2019-08" db="EMBL/GenBank/DDBJ databases">
        <authorList>
            <person name="Kucharzyk K."/>
            <person name="Murdoch R.W."/>
            <person name="Higgins S."/>
            <person name="Loffler F."/>
        </authorList>
    </citation>
    <scope>NUCLEOTIDE SEQUENCE</scope>
</reference>
<keyword evidence="6" id="KW-0547">Nucleotide-binding</keyword>
<evidence type="ECO:0000256" key="2">
    <source>
        <dbReference type="ARBA" id="ARBA00006024"/>
    </source>
</evidence>
<dbReference type="SUPFAM" id="SSF55008">
    <property type="entry name" value="HMA, heavy metal-associated domain"/>
    <property type="match status" value="1"/>
</dbReference>
<keyword evidence="8" id="KW-1278">Translocase</keyword>
<evidence type="ECO:0000256" key="8">
    <source>
        <dbReference type="ARBA" id="ARBA00022967"/>
    </source>
</evidence>
<evidence type="ECO:0000259" key="12">
    <source>
        <dbReference type="PROSITE" id="PS50846"/>
    </source>
</evidence>